<evidence type="ECO:0000313" key="3">
    <source>
        <dbReference type="EMBL" id="KAF7294189.1"/>
    </source>
</evidence>
<proteinExistence type="predicted"/>
<gene>
    <name evidence="3" type="ORF">HMN09_01147300</name>
</gene>
<keyword evidence="1" id="KW-0812">Transmembrane</keyword>
<dbReference type="PANTHER" id="PTHR40465:SF1">
    <property type="entry name" value="DUF6534 DOMAIN-CONTAINING PROTEIN"/>
    <property type="match status" value="1"/>
</dbReference>
<dbReference type="Pfam" id="PF20152">
    <property type="entry name" value="DUF6534"/>
    <property type="match status" value="1"/>
</dbReference>
<feature type="transmembrane region" description="Helical" evidence="1">
    <location>
        <begin position="50"/>
        <end position="71"/>
    </location>
</feature>
<sequence>MPTTDPAPQTAALGPLEIGVFLAFALFGVTTTQIHTYLHRFPEDAWQLKLLVLVVWLLETLHLGAVAHAAYTASVVNYDRPSGIIDVPMSICVAFFANGVISAVIQAFFGLRIFRLSVRYYKIVPFFIWFLAVGQFVLAFLPILANALMGPTALADFLTEQNWSVYSTMAISVVCDFAIVFGLVYHLWSQRIFARSRTLVLVDKLIAWTIETGIVTSTAAALELILFCTNALDYNWLAVDCLLSGLFANTLLASLNARATLRELDRDTNVIDLDLSNIQGTSSTRTVLTPDLETSKRQPHSTERLSLVASKNVENSFSSSASGRRLTADLEA</sequence>
<accession>A0A8H6VZT4</accession>
<keyword evidence="1" id="KW-1133">Transmembrane helix</keyword>
<comment type="caution">
    <text evidence="3">The sequence shown here is derived from an EMBL/GenBank/DDBJ whole genome shotgun (WGS) entry which is preliminary data.</text>
</comment>
<feature type="domain" description="DUF6534" evidence="2">
    <location>
        <begin position="172"/>
        <end position="259"/>
    </location>
</feature>
<dbReference type="OrthoDB" id="2535105at2759"/>
<dbReference type="InterPro" id="IPR045339">
    <property type="entry name" value="DUF6534"/>
</dbReference>
<dbReference type="PANTHER" id="PTHR40465">
    <property type="entry name" value="CHROMOSOME 1, WHOLE GENOME SHOTGUN SEQUENCE"/>
    <property type="match status" value="1"/>
</dbReference>
<evidence type="ECO:0000256" key="1">
    <source>
        <dbReference type="SAM" id="Phobius"/>
    </source>
</evidence>
<keyword evidence="1" id="KW-0472">Membrane</keyword>
<dbReference type="AlphaFoldDB" id="A0A8H6VZT4"/>
<feature type="transmembrane region" description="Helical" evidence="1">
    <location>
        <begin position="123"/>
        <end position="145"/>
    </location>
</feature>
<feature type="transmembrane region" description="Helical" evidence="1">
    <location>
        <begin position="165"/>
        <end position="185"/>
    </location>
</feature>
<feature type="transmembrane region" description="Helical" evidence="1">
    <location>
        <begin position="83"/>
        <end position="111"/>
    </location>
</feature>
<organism evidence="3 4">
    <name type="scientific">Mycena chlorophos</name>
    <name type="common">Agaric fungus</name>
    <name type="synonym">Agaricus chlorophos</name>
    <dbReference type="NCBI Taxonomy" id="658473"/>
    <lineage>
        <taxon>Eukaryota</taxon>
        <taxon>Fungi</taxon>
        <taxon>Dikarya</taxon>
        <taxon>Basidiomycota</taxon>
        <taxon>Agaricomycotina</taxon>
        <taxon>Agaricomycetes</taxon>
        <taxon>Agaricomycetidae</taxon>
        <taxon>Agaricales</taxon>
        <taxon>Marasmiineae</taxon>
        <taxon>Mycenaceae</taxon>
        <taxon>Mycena</taxon>
    </lineage>
</organism>
<feature type="transmembrane region" description="Helical" evidence="1">
    <location>
        <begin position="234"/>
        <end position="255"/>
    </location>
</feature>
<keyword evidence="4" id="KW-1185">Reference proteome</keyword>
<name>A0A8H6VZT4_MYCCL</name>
<feature type="transmembrane region" description="Helical" evidence="1">
    <location>
        <begin position="205"/>
        <end position="228"/>
    </location>
</feature>
<reference evidence="3" key="1">
    <citation type="submission" date="2020-05" db="EMBL/GenBank/DDBJ databases">
        <title>Mycena genomes resolve the evolution of fungal bioluminescence.</title>
        <authorList>
            <person name="Tsai I.J."/>
        </authorList>
    </citation>
    <scope>NUCLEOTIDE SEQUENCE</scope>
    <source>
        <strain evidence="3">110903Hualien_Pintung</strain>
    </source>
</reference>
<protein>
    <recommendedName>
        <fullName evidence="2">DUF6534 domain-containing protein</fullName>
    </recommendedName>
</protein>
<evidence type="ECO:0000313" key="4">
    <source>
        <dbReference type="Proteomes" id="UP000613580"/>
    </source>
</evidence>
<evidence type="ECO:0000259" key="2">
    <source>
        <dbReference type="Pfam" id="PF20152"/>
    </source>
</evidence>
<dbReference type="EMBL" id="JACAZE010000019">
    <property type="protein sequence ID" value="KAF7294189.1"/>
    <property type="molecule type" value="Genomic_DNA"/>
</dbReference>
<dbReference type="Proteomes" id="UP000613580">
    <property type="component" value="Unassembled WGS sequence"/>
</dbReference>